<dbReference type="Gene3D" id="1.20.120.350">
    <property type="entry name" value="Voltage-gated potassium channels. Chain C"/>
    <property type="match status" value="1"/>
</dbReference>
<dbReference type="InterPro" id="IPR031846">
    <property type="entry name" value="Hvcn1"/>
</dbReference>
<keyword evidence="4" id="KW-1003">Cell membrane</keyword>
<keyword evidence="9" id="KW-0406">Ion transport</keyword>
<evidence type="ECO:0000256" key="5">
    <source>
        <dbReference type="ARBA" id="ARBA00022692"/>
    </source>
</evidence>
<dbReference type="GO" id="GO:0034702">
    <property type="term" value="C:monoatomic ion channel complex"/>
    <property type="evidence" value="ECO:0007669"/>
    <property type="project" value="UniProtKB-KW"/>
</dbReference>
<keyword evidence="8 13" id="KW-0175">Coiled coil</keyword>
<evidence type="ECO:0000256" key="6">
    <source>
        <dbReference type="ARBA" id="ARBA00022882"/>
    </source>
</evidence>
<evidence type="ECO:0000256" key="9">
    <source>
        <dbReference type="ARBA" id="ARBA00023065"/>
    </source>
</evidence>
<evidence type="ECO:0000259" key="16">
    <source>
        <dbReference type="Pfam" id="PF00520"/>
    </source>
</evidence>
<reference evidence="17 18" key="1">
    <citation type="journal article" date="2019" name="Nat. Ecol. Evol.">
        <title>Megaphylogeny resolves global patterns of mushroom evolution.</title>
        <authorList>
            <person name="Varga T."/>
            <person name="Krizsan K."/>
            <person name="Foldi C."/>
            <person name="Dima B."/>
            <person name="Sanchez-Garcia M."/>
            <person name="Sanchez-Ramirez S."/>
            <person name="Szollosi G.J."/>
            <person name="Szarkandi J.G."/>
            <person name="Papp V."/>
            <person name="Albert L."/>
            <person name="Andreopoulos W."/>
            <person name="Angelini C."/>
            <person name="Antonin V."/>
            <person name="Barry K.W."/>
            <person name="Bougher N.L."/>
            <person name="Buchanan P."/>
            <person name="Buyck B."/>
            <person name="Bense V."/>
            <person name="Catcheside P."/>
            <person name="Chovatia M."/>
            <person name="Cooper J."/>
            <person name="Damon W."/>
            <person name="Desjardin D."/>
            <person name="Finy P."/>
            <person name="Geml J."/>
            <person name="Haridas S."/>
            <person name="Hughes K."/>
            <person name="Justo A."/>
            <person name="Karasinski D."/>
            <person name="Kautmanova I."/>
            <person name="Kiss B."/>
            <person name="Kocsube S."/>
            <person name="Kotiranta H."/>
            <person name="LaButti K.M."/>
            <person name="Lechner B.E."/>
            <person name="Liimatainen K."/>
            <person name="Lipzen A."/>
            <person name="Lukacs Z."/>
            <person name="Mihaltcheva S."/>
            <person name="Morgado L.N."/>
            <person name="Niskanen T."/>
            <person name="Noordeloos M.E."/>
            <person name="Ohm R.A."/>
            <person name="Ortiz-Santana B."/>
            <person name="Ovrebo C."/>
            <person name="Racz N."/>
            <person name="Riley R."/>
            <person name="Savchenko A."/>
            <person name="Shiryaev A."/>
            <person name="Soop K."/>
            <person name="Spirin V."/>
            <person name="Szebenyi C."/>
            <person name="Tomsovsky M."/>
            <person name="Tulloss R.E."/>
            <person name="Uehling J."/>
            <person name="Grigoriev I.V."/>
            <person name="Vagvolgyi C."/>
            <person name="Papp T."/>
            <person name="Martin F.M."/>
            <person name="Miettinen O."/>
            <person name="Hibbett D.S."/>
            <person name="Nagy L.G."/>
        </authorList>
    </citation>
    <scope>NUCLEOTIDE SEQUENCE [LARGE SCALE GENOMIC DNA]</scope>
    <source>
        <strain evidence="17 18">CBS 166.37</strain>
    </source>
</reference>
<evidence type="ECO:0000256" key="8">
    <source>
        <dbReference type="ARBA" id="ARBA00023054"/>
    </source>
</evidence>
<keyword evidence="7 15" id="KW-1133">Transmembrane helix</keyword>
<evidence type="ECO:0000313" key="18">
    <source>
        <dbReference type="Proteomes" id="UP000308652"/>
    </source>
</evidence>
<feature type="domain" description="Ion transport" evidence="16">
    <location>
        <begin position="156"/>
        <end position="295"/>
    </location>
</feature>
<dbReference type="Proteomes" id="UP000308652">
    <property type="component" value="Unassembled WGS sequence"/>
</dbReference>
<evidence type="ECO:0000256" key="14">
    <source>
        <dbReference type="SAM" id="MobiDB-lite"/>
    </source>
</evidence>
<feature type="region of interest" description="Disordered" evidence="14">
    <location>
        <begin position="350"/>
        <end position="369"/>
    </location>
</feature>
<keyword evidence="11" id="KW-0407">Ion channel</keyword>
<dbReference type="STRING" id="68775.A0A5C3LSS6"/>
<feature type="transmembrane region" description="Helical" evidence="15">
    <location>
        <begin position="234"/>
        <end position="254"/>
    </location>
</feature>
<keyword evidence="5 15" id="KW-0812">Transmembrane</keyword>
<evidence type="ECO:0000256" key="15">
    <source>
        <dbReference type="SAM" id="Phobius"/>
    </source>
</evidence>
<evidence type="ECO:0000256" key="4">
    <source>
        <dbReference type="ARBA" id="ARBA00022475"/>
    </source>
</evidence>
<dbReference type="OrthoDB" id="427456at2759"/>
<dbReference type="PANTHER" id="PTHR46480">
    <property type="entry name" value="F20B24.22"/>
    <property type="match status" value="1"/>
</dbReference>
<dbReference type="PANTHER" id="PTHR46480:SF1">
    <property type="entry name" value="VOLTAGE-GATED HYDROGEN CHANNEL 1"/>
    <property type="match status" value="1"/>
</dbReference>
<keyword evidence="3" id="KW-0813">Transport</keyword>
<dbReference type="GO" id="GO:0005886">
    <property type="term" value="C:plasma membrane"/>
    <property type="evidence" value="ECO:0007669"/>
    <property type="project" value="UniProtKB-SubCell"/>
</dbReference>
<feature type="transmembrane region" description="Helical" evidence="15">
    <location>
        <begin position="201"/>
        <end position="227"/>
    </location>
</feature>
<dbReference type="InterPro" id="IPR005821">
    <property type="entry name" value="Ion_trans_dom"/>
</dbReference>
<evidence type="ECO:0000256" key="12">
    <source>
        <dbReference type="ARBA" id="ARBA00031989"/>
    </source>
</evidence>
<accession>A0A5C3LSS6</accession>
<organism evidence="17 18">
    <name type="scientific">Crucibulum laeve</name>
    <dbReference type="NCBI Taxonomy" id="68775"/>
    <lineage>
        <taxon>Eukaryota</taxon>
        <taxon>Fungi</taxon>
        <taxon>Dikarya</taxon>
        <taxon>Basidiomycota</taxon>
        <taxon>Agaricomycotina</taxon>
        <taxon>Agaricomycetes</taxon>
        <taxon>Agaricomycetidae</taxon>
        <taxon>Agaricales</taxon>
        <taxon>Agaricineae</taxon>
        <taxon>Nidulariaceae</taxon>
        <taxon>Crucibulum</taxon>
    </lineage>
</organism>
<evidence type="ECO:0000256" key="11">
    <source>
        <dbReference type="ARBA" id="ARBA00023303"/>
    </source>
</evidence>
<comment type="subcellular location">
    <subcellularLocation>
        <location evidence="1">Cell membrane</location>
        <topology evidence="1">Multi-pass membrane protein</topology>
    </subcellularLocation>
</comment>
<proteinExistence type="predicted"/>
<evidence type="ECO:0000256" key="1">
    <source>
        <dbReference type="ARBA" id="ARBA00004651"/>
    </source>
</evidence>
<evidence type="ECO:0000256" key="10">
    <source>
        <dbReference type="ARBA" id="ARBA00023136"/>
    </source>
</evidence>
<feature type="transmembrane region" description="Helical" evidence="15">
    <location>
        <begin position="132"/>
        <end position="154"/>
    </location>
</feature>
<dbReference type="EMBL" id="ML213626">
    <property type="protein sequence ID" value="TFK34988.1"/>
    <property type="molecule type" value="Genomic_DNA"/>
</dbReference>
<feature type="coiled-coil region" evidence="13">
    <location>
        <begin position="284"/>
        <end position="315"/>
    </location>
</feature>
<keyword evidence="18" id="KW-1185">Reference proteome</keyword>
<dbReference type="InterPro" id="IPR027359">
    <property type="entry name" value="Volt_channel_dom_sf"/>
</dbReference>
<evidence type="ECO:0000256" key="13">
    <source>
        <dbReference type="SAM" id="Coils"/>
    </source>
</evidence>
<keyword evidence="6" id="KW-0851">Voltage-gated channel</keyword>
<evidence type="ECO:0000256" key="3">
    <source>
        <dbReference type="ARBA" id="ARBA00022448"/>
    </source>
</evidence>
<feature type="compositionally biased region" description="Low complexity" evidence="14">
    <location>
        <begin position="56"/>
        <end position="67"/>
    </location>
</feature>
<feature type="region of interest" description="Disordered" evidence="14">
    <location>
        <begin position="37"/>
        <end position="71"/>
    </location>
</feature>
<dbReference type="Pfam" id="PF00520">
    <property type="entry name" value="Ion_trans"/>
    <property type="match status" value="1"/>
</dbReference>
<evidence type="ECO:0000256" key="2">
    <source>
        <dbReference type="ARBA" id="ARBA00015897"/>
    </source>
</evidence>
<gene>
    <name evidence="17" type="ORF">BDQ12DRAFT_688853</name>
</gene>
<keyword evidence="10 15" id="KW-0472">Membrane</keyword>
<evidence type="ECO:0000256" key="7">
    <source>
        <dbReference type="ARBA" id="ARBA00022989"/>
    </source>
</evidence>
<dbReference type="AlphaFoldDB" id="A0A5C3LSS6"/>
<evidence type="ECO:0000313" key="17">
    <source>
        <dbReference type="EMBL" id="TFK34988.1"/>
    </source>
</evidence>
<sequence length="369" mass="41934">MTIEFGRLVYKPLASYAFFSSTLPKTIMSPSPVLPFHAQDEKKKSGNENGLEIFVPSPSRTPRTPRTGLMSARSPLSAQSSAVERLDAVMSQLDDQHNAFDDEDASYEADISTSGAWSKKFSHFRAHLRHSLHVTAFHYTVIGLVIFDLVIVFIDLVLSMLSLSCYTEEQKARFEELGLEDVPEPSSCLLHESTALNNGEWFLWAVSVFLLGLFVLEIFASLIAFGWRRFLKPLYGIDMLVVFASFIMEIYFRFAHHGVEAGSSPAALVVLRLWKIVRAIHAIAHSIELKNQTIIEEVKEAKRQVEVEHHETEALLRRDRLKIEYLQARAISAVSETELDKYVDSEIQRENRIREKEEEDDNSSNEKAN</sequence>
<protein>
    <recommendedName>
        <fullName evidence="2">Voltage-gated hydrogen channel 1</fullName>
    </recommendedName>
    <alternativeName>
        <fullName evidence="12">Hydrogen voltage-gated channel 1</fullName>
    </alternativeName>
</protein>
<dbReference type="GO" id="GO:0030171">
    <property type="term" value="F:voltage-gated proton channel activity"/>
    <property type="evidence" value="ECO:0007669"/>
    <property type="project" value="InterPro"/>
</dbReference>
<name>A0A5C3LSS6_9AGAR</name>